<reference evidence="2 3" key="1">
    <citation type="journal article" date="2013" name="Genome Announc.">
        <title>Draft Genome of the Nitrogen-Fixing Bacterium Pseudomonas stutzeri Strain KOS6 Isolated from Industrial Hydrocarbon Sludge.</title>
        <authorList>
            <person name="Grigoryeva T.V."/>
            <person name="Laikov A.V."/>
            <person name="Naumova R.P."/>
            <person name="Manolov A.I."/>
            <person name="Larin A.K."/>
            <person name="Karpova I.Y."/>
            <person name="Semashko T.A."/>
            <person name="Alexeev D.G."/>
            <person name="Kostryukova E.S."/>
            <person name="Muller R."/>
            <person name="Govorun V.M."/>
        </authorList>
    </citation>
    <scope>NUCLEOTIDE SEQUENCE [LARGE SCALE GENOMIC DNA]</scope>
    <source>
        <strain evidence="2 3">KOS6</strain>
    </source>
</reference>
<dbReference type="HOGENOM" id="CLU_102169_0_0_6"/>
<keyword evidence="2" id="KW-0808">Transferase</keyword>
<dbReference type="GO" id="GO:0004713">
    <property type="term" value="F:protein tyrosine kinase activity"/>
    <property type="evidence" value="ECO:0007669"/>
    <property type="project" value="UniProtKB-KW"/>
</dbReference>
<keyword evidence="1" id="KW-0175">Coiled coil</keyword>
<evidence type="ECO:0000256" key="1">
    <source>
        <dbReference type="SAM" id="Coils"/>
    </source>
</evidence>
<dbReference type="RefSeq" id="WP_003296443.1">
    <property type="nucleotide sequence ID" value="NZ_KK020675.1"/>
</dbReference>
<sequence>MHEELPASKVFYRPIEAAIRWAGLWRYSQEILSSISSPRNLPRTLNCPRWDELRLCTERIYDAIVNGELPYGRNGITLNDESLLDSHELTVRHLDLKHWMQTHYPGHRPAFLFSRIERIAHPVITLEAGQAMLVERQAMKAELELCRRELRNLKERHEELLKQSGAIPACGQCSLSDRAEATYLHIIGSMLELMLSRSPSGKPHSCFSTQEAIVSALIAHRGGTMGITERTLNGKFASARRKLGSASVVA</sequence>
<evidence type="ECO:0000313" key="2">
    <source>
        <dbReference type="EMBL" id="EWC41936.1"/>
    </source>
</evidence>
<feature type="coiled-coil region" evidence="1">
    <location>
        <begin position="136"/>
        <end position="163"/>
    </location>
</feature>
<dbReference type="EMBL" id="AMCZ02000006">
    <property type="protein sequence ID" value="EWC41936.1"/>
    <property type="molecule type" value="Genomic_DNA"/>
</dbReference>
<name>A0A061JQC5_STUST</name>
<protein>
    <submittedName>
        <fullName evidence="2">Receptor protein-tyrosine kinase</fullName>
    </submittedName>
</protein>
<keyword evidence="2" id="KW-0675">Receptor</keyword>
<organism evidence="2 3">
    <name type="scientific">Stutzerimonas stutzeri KOS6</name>
    <dbReference type="NCBI Taxonomy" id="1218352"/>
    <lineage>
        <taxon>Bacteria</taxon>
        <taxon>Pseudomonadati</taxon>
        <taxon>Pseudomonadota</taxon>
        <taxon>Gammaproteobacteria</taxon>
        <taxon>Pseudomonadales</taxon>
        <taxon>Pseudomonadaceae</taxon>
        <taxon>Stutzerimonas</taxon>
    </lineage>
</organism>
<keyword evidence="2" id="KW-0829">Tyrosine-protein kinase</keyword>
<dbReference type="Proteomes" id="UP000026923">
    <property type="component" value="Unassembled WGS sequence"/>
</dbReference>
<dbReference type="eggNOG" id="ENOG502Z7W7">
    <property type="taxonomic scope" value="Bacteria"/>
</dbReference>
<keyword evidence="2" id="KW-0418">Kinase</keyword>
<proteinExistence type="predicted"/>
<dbReference type="OrthoDB" id="5773058at2"/>
<dbReference type="AlphaFoldDB" id="A0A061JQC5"/>
<gene>
    <name evidence="2" type="ORF">B597_006630</name>
</gene>
<comment type="caution">
    <text evidence="2">The sequence shown here is derived from an EMBL/GenBank/DDBJ whole genome shotgun (WGS) entry which is preliminary data.</text>
</comment>
<accession>A0A061JQC5</accession>
<evidence type="ECO:0000313" key="3">
    <source>
        <dbReference type="Proteomes" id="UP000026923"/>
    </source>
</evidence>